<dbReference type="InterPro" id="IPR011051">
    <property type="entry name" value="RmlC_Cupin_sf"/>
</dbReference>
<proteinExistence type="inferred from homology"/>
<dbReference type="RefSeq" id="WP_207324928.1">
    <property type="nucleotide sequence ID" value="NZ_CP071504.1"/>
</dbReference>
<accession>A0A975AK17</accession>
<name>A0A975AK17_9GAMM</name>
<dbReference type="GO" id="GO:0016154">
    <property type="term" value="F:pyrimidine-nucleoside phosphorylase activity"/>
    <property type="evidence" value="ECO:0007669"/>
    <property type="project" value="UniProtKB-UniRule"/>
</dbReference>
<sequence length="103" mass="11524">MQLIEKVNVATKANLYFDGRVSSRSIFLADGSRQTLGVMLPGEYKFDTSQAELMHITSGPVEVRLPGETDWRVLQEGDSFELAAGVEFDIRCQGIAEYLCSYR</sequence>
<comment type="catalytic activity">
    <reaction evidence="3">
        <text>a purine D-ribonucleoside + phosphate = a purine nucleobase + alpha-D-ribose 1-phosphate</text>
        <dbReference type="Rhea" id="RHEA:19805"/>
        <dbReference type="ChEBI" id="CHEBI:26386"/>
        <dbReference type="ChEBI" id="CHEBI:43474"/>
        <dbReference type="ChEBI" id="CHEBI:57720"/>
        <dbReference type="ChEBI" id="CHEBI:142355"/>
        <dbReference type="EC" id="2.4.2.1"/>
    </reaction>
</comment>
<evidence type="ECO:0000256" key="3">
    <source>
        <dbReference type="HAMAP-Rule" id="MF_01537"/>
    </source>
</evidence>
<dbReference type="GO" id="GO:0004731">
    <property type="term" value="F:purine-nucleoside phosphorylase activity"/>
    <property type="evidence" value="ECO:0007669"/>
    <property type="project" value="UniProtKB-UniRule"/>
</dbReference>
<dbReference type="EC" id="2.4.2.2" evidence="3"/>
<keyword evidence="1 3" id="KW-0328">Glycosyltransferase</keyword>
<organism evidence="4 5">
    <name type="scientific">Shewanella cyperi</name>
    <dbReference type="NCBI Taxonomy" id="2814292"/>
    <lineage>
        <taxon>Bacteria</taxon>
        <taxon>Pseudomonadati</taxon>
        <taxon>Pseudomonadota</taxon>
        <taxon>Gammaproteobacteria</taxon>
        <taxon>Alteromonadales</taxon>
        <taxon>Shewanellaceae</taxon>
        <taxon>Shewanella</taxon>
    </lineage>
</organism>
<dbReference type="Pfam" id="PF06865">
    <property type="entry name" value="Ppnp"/>
    <property type="match status" value="1"/>
</dbReference>
<gene>
    <name evidence="3" type="primary">ppnP</name>
    <name evidence="4" type="ORF">JYB88_17280</name>
</gene>
<evidence type="ECO:0000256" key="2">
    <source>
        <dbReference type="ARBA" id="ARBA00022679"/>
    </source>
</evidence>
<dbReference type="Proteomes" id="UP000663281">
    <property type="component" value="Chromosome"/>
</dbReference>
<comment type="catalytic activity">
    <reaction evidence="3">
        <text>thymidine + phosphate = 2-deoxy-alpha-D-ribose 1-phosphate + thymine</text>
        <dbReference type="Rhea" id="RHEA:16037"/>
        <dbReference type="ChEBI" id="CHEBI:17748"/>
        <dbReference type="ChEBI" id="CHEBI:17821"/>
        <dbReference type="ChEBI" id="CHEBI:43474"/>
        <dbReference type="ChEBI" id="CHEBI:57259"/>
        <dbReference type="EC" id="2.4.2.2"/>
    </reaction>
</comment>
<dbReference type="EMBL" id="CP071504">
    <property type="protein sequence ID" value="QSX29907.1"/>
    <property type="molecule type" value="Genomic_DNA"/>
</dbReference>
<comment type="catalytic activity">
    <reaction evidence="3">
        <text>guanosine + phosphate = alpha-D-ribose 1-phosphate + guanine</text>
        <dbReference type="Rhea" id="RHEA:13233"/>
        <dbReference type="ChEBI" id="CHEBI:16235"/>
        <dbReference type="ChEBI" id="CHEBI:16750"/>
        <dbReference type="ChEBI" id="CHEBI:43474"/>
        <dbReference type="ChEBI" id="CHEBI:57720"/>
        <dbReference type="EC" id="2.4.2.1"/>
    </reaction>
</comment>
<reference evidence="4 5" key="1">
    <citation type="submission" date="2021-03" db="EMBL/GenBank/DDBJ databases">
        <title>Novel species identification of genus Shewanella.</title>
        <authorList>
            <person name="Liu G."/>
            <person name="Zhang Q."/>
        </authorList>
    </citation>
    <scope>NUCLEOTIDE SEQUENCE [LARGE SCALE GENOMIC DNA]</scope>
    <source>
        <strain evidence="4 5">FJAT-53726</strain>
    </source>
</reference>
<keyword evidence="5" id="KW-1185">Reference proteome</keyword>
<comment type="catalytic activity">
    <reaction evidence="3">
        <text>uridine + phosphate = alpha-D-ribose 1-phosphate + uracil</text>
        <dbReference type="Rhea" id="RHEA:24388"/>
        <dbReference type="ChEBI" id="CHEBI:16704"/>
        <dbReference type="ChEBI" id="CHEBI:17568"/>
        <dbReference type="ChEBI" id="CHEBI:43474"/>
        <dbReference type="ChEBI" id="CHEBI:57720"/>
        <dbReference type="EC" id="2.4.2.2"/>
    </reaction>
</comment>
<protein>
    <recommendedName>
        <fullName evidence="3">Pyrimidine/purine nucleoside phosphorylase</fullName>
        <ecNumber evidence="3">2.4.2.1</ecNumber>
        <ecNumber evidence="3">2.4.2.2</ecNumber>
    </recommendedName>
    <alternativeName>
        <fullName evidence="3">Adenosine phosphorylase</fullName>
    </alternativeName>
    <alternativeName>
        <fullName evidence="3">Cytidine phosphorylase</fullName>
    </alternativeName>
    <alternativeName>
        <fullName evidence="3">Guanosine phosphorylase</fullName>
    </alternativeName>
    <alternativeName>
        <fullName evidence="3">Inosine phosphorylase</fullName>
    </alternativeName>
    <alternativeName>
        <fullName evidence="3">Thymidine phosphorylase</fullName>
    </alternativeName>
    <alternativeName>
        <fullName evidence="3">Uridine phosphorylase</fullName>
    </alternativeName>
    <alternativeName>
        <fullName evidence="3">Xanthosine phosphorylase</fullName>
    </alternativeName>
</protein>
<dbReference type="PANTHER" id="PTHR36540">
    <property type="entry name" value="PYRIMIDINE/PURINE NUCLEOSIDE PHOSPHORYLASE"/>
    <property type="match status" value="1"/>
</dbReference>
<dbReference type="InterPro" id="IPR009664">
    <property type="entry name" value="Ppnp"/>
</dbReference>
<comment type="catalytic activity">
    <reaction evidence="3">
        <text>xanthosine + phosphate = alpha-D-ribose 1-phosphate + xanthine</text>
        <dbReference type="Rhea" id="RHEA:27638"/>
        <dbReference type="ChEBI" id="CHEBI:17712"/>
        <dbReference type="ChEBI" id="CHEBI:18107"/>
        <dbReference type="ChEBI" id="CHEBI:43474"/>
        <dbReference type="ChEBI" id="CHEBI:57720"/>
        <dbReference type="EC" id="2.4.2.1"/>
    </reaction>
</comment>
<dbReference type="CDD" id="cd20296">
    <property type="entry name" value="cupin_PpnP-like"/>
    <property type="match status" value="1"/>
</dbReference>
<dbReference type="Gene3D" id="2.60.120.10">
    <property type="entry name" value="Jelly Rolls"/>
    <property type="match status" value="1"/>
</dbReference>
<dbReference type="KEGG" id="scyp:JYB88_17280"/>
<evidence type="ECO:0000313" key="5">
    <source>
        <dbReference type="Proteomes" id="UP000663281"/>
    </source>
</evidence>
<keyword evidence="2 3" id="KW-0808">Transferase</keyword>
<dbReference type="SUPFAM" id="SSF51182">
    <property type="entry name" value="RmlC-like cupins"/>
    <property type="match status" value="1"/>
</dbReference>
<dbReference type="HAMAP" id="MF_01537">
    <property type="entry name" value="Nucleos_phosphorylase_PpnP"/>
    <property type="match status" value="1"/>
</dbReference>
<evidence type="ECO:0000256" key="1">
    <source>
        <dbReference type="ARBA" id="ARBA00022676"/>
    </source>
</evidence>
<comment type="similarity">
    <text evidence="3">Belongs to the nucleoside phosphorylase PpnP family.</text>
</comment>
<comment type="catalytic activity">
    <reaction evidence="3">
        <text>cytidine + phosphate = cytosine + alpha-D-ribose 1-phosphate</text>
        <dbReference type="Rhea" id="RHEA:52540"/>
        <dbReference type="ChEBI" id="CHEBI:16040"/>
        <dbReference type="ChEBI" id="CHEBI:17562"/>
        <dbReference type="ChEBI" id="CHEBI:43474"/>
        <dbReference type="ChEBI" id="CHEBI:57720"/>
        <dbReference type="EC" id="2.4.2.2"/>
    </reaction>
</comment>
<dbReference type="InterPro" id="IPR014710">
    <property type="entry name" value="RmlC-like_jellyroll"/>
</dbReference>
<evidence type="ECO:0000313" key="4">
    <source>
        <dbReference type="EMBL" id="QSX29907.1"/>
    </source>
</evidence>
<dbReference type="EC" id="2.4.2.1" evidence="3"/>
<comment type="catalytic activity">
    <reaction evidence="3">
        <text>adenosine + phosphate = alpha-D-ribose 1-phosphate + adenine</text>
        <dbReference type="Rhea" id="RHEA:27642"/>
        <dbReference type="ChEBI" id="CHEBI:16335"/>
        <dbReference type="ChEBI" id="CHEBI:16708"/>
        <dbReference type="ChEBI" id="CHEBI:43474"/>
        <dbReference type="ChEBI" id="CHEBI:57720"/>
        <dbReference type="EC" id="2.4.2.1"/>
    </reaction>
</comment>
<comment type="catalytic activity">
    <reaction evidence="3">
        <text>inosine + phosphate = alpha-D-ribose 1-phosphate + hypoxanthine</text>
        <dbReference type="Rhea" id="RHEA:27646"/>
        <dbReference type="ChEBI" id="CHEBI:17368"/>
        <dbReference type="ChEBI" id="CHEBI:17596"/>
        <dbReference type="ChEBI" id="CHEBI:43474"/>
        <dbReference type="ChEBI" id="CHEBI:57720"/>
        <dbReference type="EC" id="2.4.2.1"/>
    </reaction>
</comment>
<dbReference type="GO" id="GO:0005829">
    <property type="term" value="C:cytosol"/>
    <property type="evidence" value="ECO:0007669"/>
    <property type="project" value="TreeGrafter"/>
</dbReference>
<dbReference type="PANTHER" id="PTHR36540:SF1">
    <property type="entry name" value="PYRIMIDINE_PURINE NUCLEOSIDE PHOSPHORYLASE"/>
    <property type="match status" value="1"/>
</dbReference>
<comment type="function">
    <text evidence="3">Catalyzes the phosphorolysis of diverse nucleosides, yielding D-ribose 1-phosphate and the respective free bases. Can use uridine, adenosine, guanosine, cytidine, thymidine, inosine and xanthosine as substrates. Also catalyzes the reverse reactions.</text>
</comment>
<dbReference type="AlphaFoldDB" id="A0A975AK17"/>